<dbReference type="InterPro" id="IPR036322">
    <property type="entry name" value="WD40_repeat_dom_sf"/>
</dbReference>
<keyword evidence="3" id="KW-0418">Kinase</keyword>
<sequence length="263" mass="28480">MALLKCPVLCHSEEDSQSHSIHCHSQSSTFSSLSSQPSLPSVHSVTPPSPSPSPSSSSSSHHQLIITLKGHSSHISSLVLYSKFLYSAFSNGEIRASKRDLFADQTSGNTNNLVAFSNGAIKSLVILGNNLFSAHQNHKIRVWKIDNNIPNHKFNCIATLPIFSDKTNSSPPKNYIEIRRHKEMHMGACDQSILVWEAKNGGGDSNMVLVGAIRGHTKAILCLAAKEVLVCSGSADNTVRIWRGGIDKSYSCLAVVEGHTQPV</sequence>
<evidence type="ECO:0000256" key="2">
    <source>
        <dbReference type="SAM" id="MobiDB-lite"/>
    </source>
</evidence>
<protein>
    <submittedName>
        <fullName evidence="3">Myosin heavy chain kinase B-like</fullName>
    </submittedName>
</protein>
<feature type="compositionally biased region" description="Low complexity" evidence="2">
    <location>
        <begin position="32"/>
        <end position="46"/>
    </location>
</feature>
<dbReference type="PANTHER" id="PTHR22844">
    <property type="entry name" value="F-BOX AND WD40 DOMAIN PROTEIN"/>
    <property type="match status" value="1"/>
</dbReference>
<dbReference type="Pfam" id="PF00400">
    <property type="entry name" value="WD40"/>
    <property type="match status" value="1"/>
</dbReference>
<evidence type="ECO:0000313" key="4">
    <source>
        <dbReference type="Proteomes" id="UP001163823"/>
    </source>
</evidence>
<evidence type="ECO:0000256" key="1">
    <source>
        <dbReference type="PROSITE-ProRule" id="PRU00221"/>
    </source>
</evidence>
<dbReference type="PROSITE" id="PS50082">
    <property type="entry name" value="WD_REPEATS_2"/>
    <property type="match status" value="1"/>
</dbReference>
<keyword evidence="1" id="KW-0853">WD repeat</keyword>
<evidence type="ECO:0000313" key="3">
    <source>
        <dbReference type="EMBL" id="KAJ7943580.1"/>
    </source>
</evidence>
<reference evidence="3" key="1">
    <citation type="journal article" date="2023" name="Science">
        <title>Elucidation of the pathway for biosynthesis of saponin adjuvants from the soapbark tree.</title>
        <authorList>
            <person name="Reed J."/>
            <person name="Orme A."/>
            <person name="El-Demerdash A."/>
            <person name="Owen C."/>
            <person name="Martin L.B.B."/>
            <person name="Misra R.C."/>
            <person name="Kikuchi S."/>
            <person name="Rejzek M."/>
            <person name="Martin A.C."/>
            <person name="Harkess A."/>
            <person name="Leebens-Mack J."/>
            <person name="Louveau T."/>
            <person name="Stephenson M.J."/>
            <person name="Osbourn A."/>
        </authorList>
    </citation>
    <scope>NUCLEOTIDE SEQUENCE</scope>
    <source>
        <strain evidence="3">S10</strain>
    </source>
</reference>
<name>A0AAD7KPF2_QUISA</name>
<dbReference type="Proteomes" id="UP001163823">
    <property type="component" value="Chromosome 14"/>
</dbReference>
<feature type="region of interest" description="Disordered" evidence="2">
    <location>
        <begin position="32"/>
        <end position="60"/>
    </location>
</feature>
<keyword evidence="4" id="KW-1185">Reference proteome</keyword>
<dbReference type="InterPro" id="IPR001680">
    <property type="entry name" value="WD40_rpt"/>
</dbReference>
<proteinExistence type="predicted"/>
<dbReference type="InterPro" id="IPR015943">
    <property type="entry name" value="WD40/YVTN_repeat-like_dom_sf"/>
</dbReference>
<dbReference type="SMART" id="SM00320">
    <property type="entry name" value="WD40"/>
    <property type="match status" value="3"/>
</dbReference>
<organism evidence="3 4">
    <name type="scientific">Quillaja saponaria</name>
    <name type="common">Soap bark tree</name>
    <dbReference type="NCBI Taxonomy" id="32244"/>
    <lineage>
        <taxon>Eukaryota</taxon>
        <taxon>Viridiplantae</taxon>
        <taxon>Streptophyta</taxon>
        <taxon>Embryophyta</taxon>
        <taxon>Tracheophyta</taxon>
        <taxon>Spermatophyta</taxon>
        <taxon>Magnoliopsida</taxon>
        <taxon>eudicotyledons</taxon>
        <taxon>Gunneridae</taxon>
        <taxon>Pentapetalae</taxon>
        <taxon>rosids</taxon>
        <taxon>fabids</taxon>
        <taxon>Fabales</taxon>
        <taxon>Quillajaceae</taxon>
        <taxon>Quillaja</taxon>
    </lineage>
</organism>
<dbReference type="PANTHER" id="PTHR22844:SF387">
    <property type="entry name" value="F3I6.5 PROTEIN"/>
    <property type="match status" value="1"/>
</dbReference>
<comment type="caution">
    <text evidence="3">The sequence shown here is derived from an EMBL/GenBank/DDBJ whole genome shotgun (WGS) entry which is preliminary data.</text>
</comment>
<dbReference type="Gene3D" id="2.130.10.10">
    <property type="entry name" value="YVTN repeat-like/Quinoprotein amine dehydrogenase"/>
    <property type="match status" value="1"/>
</dbReference>
<accession>A0AAD7KPF2</accession>
<dbReference type="InterPro" id="IPR045182">
    <property type="entry name" value="JINGUBANG-like"/>
</dbReference>
<gene>
    <name evidence="3" type="ORF">O6P43_033108</name>
</gene>
<dbReference type="EMBL" id="JARAOO010000014">
    <property type="protein sequence ID" value="KAJ7943580.1"/>
    <property type="molecule type" value="Genomic_DNA"/>
</dbReference>
<dbReference type="GO" id="GO:0016301">
    <property type="term" value="F:kinase activity"/>
    <property type="evidence" value="ECO:0007669"/>
    <property type="project" value="UniProtKB-KW"/>
</dbReference>
<dbReference type="AlphaFoldDB" id="A0AAD7KPF2"/>
<feature type="repeat" description="WD" evidence="1">
    <location>
        <begin position="213"/>
        <end position="242"/>
    </location>
</feature>
<dbReference type="KEGG" id="qsa:O6P43_033108"/>
<dbReference type="SUPFAM" id="SSF50978">
    <property type="entry name" value="WD40 repeat-like"/>
    <property type="match status" value="1"/>
</dbReference>
<keyword evidence="3" id="KW-0808">Transferase</keyword>